<dbReference type="OMA" id="FRIAPWH"/>
<comment type="similarity">
    <text evidence="3 13">Belongs to the cytochrome P450 family.</text>
</comment>
<evidence type="ECO:0000256" key="7">
    <source>
        <dbReference type="ARBA" id="ARBA00022989"/>
    </source>
</evidence>
<dbReference type="PRINTS" id="PR00463">
    <property type="entry name" value="EP450I"/>
</dbReference>
<dbReference type="PANTHER" id="PTHR24303">
    <property type="entry name" value="HEME-BINDING MONOOXYGENASE FAMILY"/>
    <property type="match status" value="1"/>
</dbReference>
<dbReference type="SUPFAM" id="SSF48264">
    <property type="entry name" value="Cytochrome P450"/>
    <property type="match status" value="1"/>
</dbReference>
<gene>
    <name evidence="14" type="ORF">DLAC_02521</name>
</gene>
<evidence type="ECO:0000313" key="14">
    <source>
        <dbReference type="EMBL" id="KYR00510.1"/>
    </source>
</evidence>
<keyword evidence="7" id="KW-1133">Transmembrane helix</keyword>
<organism evidence="14 15">
    <name type="scientific">Tieghemostelium lacteum</name>
    <name type="common">Slime mold</name>
    <name type="synonym">Dictyostelium lacteum</name>
    <dbReference type="NCBI Taxonomy" id="361077"/>
    <lineage>
        <taxon>Eukaryota</taxon>
        <taxon>Amoebozoa</taxon>
        <taxon>Evosea</taxon>
        <taxon>Eumycetozoa</taxon>
        <taxon>Dictyostelia</taxon>
        <taxon>Dictyosteliales</taxon>
        <taxon>Raperosteliaceae</taxon>
        <taxon>Tieghemostelium</taxon>
    </lineage>
</organism>
<evidence type="ECO:0000256" key="12">
    <source>
        <dbReference type="PIRSR" id="PIRSR602401-1"/>
    </source>
</evidence>
<evidence type="ECO:0000256" key="3">
    <source>
        <dbReference type="ARBA" id="ARBA00010617"/>
    </source>
</evidence>
<protein>
    <recommendedName>
        <fullName evidence="16">Cytochrome P450 family protein</fullName>
    </recommendedName>
</protein>
<name>A0A152A2S3_TIELA</name>
<keyword evidence="10 13" id="KW-0503">Monooxygenase</keyword>
<evidence type="ECO:0000313" key="15">
    <source>
        <dbReference type="Proteomes" id="UP000076078"/>
    </source>
</evidence>
<comment type="caution">
    <text evidence="14">The sequence shown here is derived from an EMBL/GenBank/DDBJ whole genome shotgun (WGS) entry which is preliminary data.</text>
</comment>
<evidence type="ECO:0000256" key="9">
    <source>
        <dbReference type="ARBA" id="ARBA00023004"/>
    </source>
</evidence>
<evidence type="ECO:0000256" key="1">
    <source>
        <dbReference type="ARBA" id="ARBA00001971"/>
    </source>
</evidence>
<dbReference type="GO" id="GO:0020037">
    <property type="term" value="F:heme binding"/>
    <property type="evidence" value="ECO:0007669"/>
    <property type="project" value="InterPro"/>
</dbReference>
<evidence type="ECO:0000256" key="8">
    <source>
        <dbReference type="ARBA" id="ARBA00023002"/>
    </source>
</evidence>
<evidence type="ECO:0000256" key="13">
    <source>
        <dbReference type="RuleBase" id="RU000461"/>
    </source>
</evidence>
<keyword evidence="8 13" id="KW-0560">Oxidoreductase</keyword>
<dbReference type="Pfam" id="PF00067">
    <property type="entry name" value="p450"/>
    <property type="match status" value="1"/>
</dbReference>
<dbReference type="PRINTS" id="PR00385">
    <property type="entry name" value="P450"/>
</dbReference>
<dbReference type="InterPro" id="IPR001128">
    <property type="entry name" value="Cyt_P450"/>
</dbReference>
<comment type="cofactor">
    <cofactor evidence="1 12">
        <name>heme</name>
        <dbReference type="ChEBI" id="CHEBI:30413"/>
    </cofactor>
</comment>
<evidence type="ECO:0000256" key="5">
    <source>
        <dbReference type="ARBA" id="ARBA00022692"/>
    </source>
</evidence>
<evidence type="ECO:0000256" key="4">
    <source>
        <dbReference type="ARBA" id="ARBA00022617"/>
    </source>
</evidence>
<proteinExistence type="inferred from homology"/>
<keyword evidence="11" id="KW-0472">Membrane</keyword>
<keyword evidence="15" id="KW-1185">Reference proteome</keyword>
<sequence>MFIFISILIFIYLIYNFIQKNRKRVANEVSGPLAFPVIGNLTTLISKTKMPHEILSDLTKKHGLVYRFYMGHYYSLVVTDPEVVREIFVKNFDNFVDRPHIPSLRYAGNDFKGIAMADEEYWRDHKSKIVSAFSNTNIKKVSTILEKTTNDLIAIMSEYERKSEEFSPRIYCQKYTMNIVLRYIFSLEIAMDEDKSGREAKLIQPILDIFQLLSAGGAGDFISFLSPLYDFYLTHFRKEISQINAFVREVVMEHLETIDRENPRDLIDTLILEYDTSKKENIEKIVCFGREIFMASTETTANTLEWFLLILANNKNVQEKIYNELKARMDQNMLKEGECKLTTKDRNSTPYLNAAIKETMRYRVIGPLGLPRIAKDDILVKDIFIPKGTQIFQNFYGLSNSDKFWNEPKTFMPERFLNNSHSDVFIPFSLGPRNCLGMSLALDEMYLSCANIFANFKLSPPNGLPALNESEIWGLALHPHKFSLKLEKR</sequence>
<accession>A0A152A2S3</accession>
<comment type="subcellular location">
    <subcellularLocation>
        <location evidence="2">Membrane</location>
        <topology evidence="2">Single-pass membrane protein</topology>
    </subcellularLocation>
</comment>
<dbReference type="OrthoDB" id="15258at2759"/>
<dbReference type="Proteomes" id="UP000076078">
    <property type="component" value="Unassembled WGS sequence"/>
</dbReference>
<feature type="binding site" description="axial binding residue" evidence="12">
    <location>
        <position position="435"/>
    </location>
    <ligand>
        <name>heme</name>
        <dbReference type="ChEBI" id="CHEBI:30413"/>
    </ligand>
    <ligandPart>
        <name>Fe</name>
        <dbReference type="ChEBI" id="CHEBI:18248"/>
    </ligandPart>
</feature>
<dbReference type="GO" id="GO:0016020">
    <property type="term" value="C:membrane"/>
    <property type="evidence" value="ECO:0007669"/>
    <property type="project" value="UniProtKB-SubCell"/>
</dbReference>
<dbReference type="AlphaFoldDB" id="A0A152A2S3"/>
<dbReference type="InterPro" id="IPR036396">
    <property type="entry name" value="Cyt_P450_sf"/>
</dbReference>
<keyword evidence="4 12" id="KW-0349">Heme</keyword>
<dbReference type="GO" id="GO:0016705">
    <property type="term" value="F:oxidoreductase activity, acting on paired donors, with incorporation or reduction of molecular oxygen"/>
    <property type="evidence" value="ECO:0007669"/>
    <property type="project" value="InterPro"/>
</dbReference>
<evidence type="ECO:0000256" key="6">
    <source>
        <dbReference type="ARBA" id="ARBA00022723"/>
    </source>
</evidence>
<dbReference type="InterPro" id="IPR017972">
    <property type="entry name" value="Cyt_P450_CS"/>
</dbReference>
<evidence type="ECO:0000256" key="11">
    <source>
        <dbReference type="ARBA" id="ARBA00023136"/>
    </source>
</evidence>
<dbReference type="InterPro" id="IPR002401">
    <property type="entry name" value="Cyt_P450_E_grp-I"/>
</dbReference>
<dbReference type="GO" id="GO:0004497">
    <property type="term" value="F:monooxygenase activity"/>
    <property type="evidence" value="ECO:0007669"/>
    <property type="project" value="UniProtKB-KW"/>
</dbReference>
<dbReference type="CDD" id="cd20617">
    <property type="entry name" value="CYP1_2-like"/>
    <property type="match status" value="1"/>
</dbReference>
<reference evidence="14 15" key="1">
    <citation type="submission" date="2015-12" db="EMBL/GenBank/DDBJ databases">
        <title>Dictyostelia acquired genes for synthesis and detection of signals that induce cell-type specialization by lateral gene transfer from prokaryotes.</title>
        <authorList>
            <person name="Gloeckner G."/>
            <person name="Schaap P."/>
        </authorList>
    </citation>
    <scope>NUCLEOTIDE SEQUENCE [LARGE SCALE GENOMIC DNA]</scope>
    <source>
        <strain evidence="14 15">TK</strain>
    </source>
</reference>
<dbReference type="FunFam" id="1.10.630.10:FF:000068">
    <property type="entry name" value="Probable cytochrome P450 508A2"/>
    <property type="match status" value="1"/>
</dbReference>
<evidence type="ECO:0008006" key="16">
    <source>
        <dbReference type="Google" id="ProtNLM"/>
    </source>
</evidence>
<dbReference type="PANTHER" id="PTHR24303:SF31">
    <property type="entry name" value="CYTOCHROME P450 307A1-RELATED"/>
    <property type="match status" value="1"/>
</dbReference>
<dbReference type="Gene3D" id="1.10.630.10">
    <property type="entry name" value="Cytochrome P450"/>
    <property type="match status" value="1"/>
</dbReference>
<dbReference type="EMBL" id="LODT01000013">
    <property type="protein sequence ID" value="KYR00510.1"/>
    <property type="molecule type" value="Genomic_DNA"/>
</dbReference>
<dbReference type="STRING" id="361077.A0A152A2S3"/>
<keyword evidence="9 12" id="KW-0408">Iron</keyword>
<dbReference type="GO" id="GO:0005506">
    <property type="term" value="F:iron ion binding"/>
    <property type="evidence" value="ECO:0007669"/>
    <property type="project" value="InterPro"/>
</dbReference>
<dbReference type="PROSITE" id="PS00086">
    <property type="entry name" value="CYTOCHROME_P450"/>
    <property type="match status" value="1"/>
</dbReference>
<evidence type="ECO:0000256" key="2">
    <source>
        <dbReference type="ARBA" id="ARBA00004167"/>
    </source>
</evidence>
<dbReference type="InParanoid" id="A0A152A2S3"/>
<keyword evidence="5" id="KW-0812">Transmembrane</keyword>
<evidence type="ECO:0000256" key="10">
    <source>
        <dbReference type="ARBA" id="ARBA00023033"/>
    </source>
</evidence>
<keyword evidence="6 12" id="KW-0479">Metal-binding</keyword>